<gene>
    <name evidence="1" type="ORF">F3059_07410</name>
</gene>
<protein>
    <submittedName>
        <fullName evidence="1">Phosphoribosylpyrophosphate synthetase</fullName>
    </submittedName>
</protein>
<comment type="caution">
    <text evidence="1">The sequence shown here is derived from an EMBL/GenBank/DDBJ whole genome shotgun (WGS) entry which is preliminary data.</text>
</comment>
<dbReference type="Proteomes" id="UP000435357">
    <property type="component" value="Unassembled WGS sequence"/>
</dbReference>
<dbReference type="AlphaFoldDB" id="A0A6N6MBA6"/>
<evidence type="ECO:0000313" key="2">
    <source>
        <dbReference type="Proteomes" id="UP000435357"/>
    </source>
</evidence>
<reference evidence="1 2" key="1">
    <citation type="submission" date="2019-09" db="EMBL/GenBank/DDBJ databases">
        <title>Genomes of Cryomorphaceae.</title>
        <authorList>
            <person name="Bowman J.P."/>
        </authorList>
    </citation>
    <scope>NUCLEOTIDE SEQUENCE [LARGE SCALE GENOMIC DNA]</scope>
    <source>
        <strain evidence="1 2">KCTC 52047</strain>
    </source>
</reference>
<proteinExistence type="predicted"/>
<keyword evidence="2" id="KW-1185">Reference proteome</keyword>
<dbReference type="EMBL" id="WACR01000005">
    <property type="protein sequence ID" value="KAB1064516.1"/>
    <property type="molecule type" value="Genomic_DNA"/>
</dbReference>
<name>A0A6N6MBA6_9FLAO</name>
<dbReference type="RefSeq" id="WP_151167767.1">
    <property type="nucleotide sequence ID" value="NZ_WACR01000005.1"/>
</dbReference>
<evidence type="ECO:0000313" key="1">
    <source>
        <dbReference type="EMBL" id="KAB1064516.1"/>
    </source>
</evidence>
<accession>A0A6N6MBA6</accession>
<dbReference type="OrthoDB" id="8418771at2"/>
<organism evidence="1 2">
    <name type="scientific">Salibacter halophilus</name>
    <dbReference type="NCBI Taxonomy" id="1803916"/>
    <lineage>
        <taxon>Bacteria</taxon>
        <taxon>Pseudomonadati</taxon>
        <taxon>Bacteroidota</taxon>
        <taxon>Flavobacteriia</taxon>
        <taxon>Flavobacteriales</taxon>
        <taxon>Salibacteraceae</taxon>
        <taxon>Salibacter</taxon>
    </lineage>
</organism>
<sequence length="100" mass="11566">MSNNQYNTLVEAIQELNKRGYKDELKIHEDLTVEDNNTRIDSDELQIDEHHRFEGMTNPADMSVVYAISNQNKKLGVVVDTYNPKEETAVSKLIQKLEEK</sequence>